<dbReference type="EMBL" id="CP030862">
    <property type="protein sequence ID" value="AXE23845.1"/>
    <property type="molecule type" value="Genomic_DNA"/>
</dbReference>
<evidence type="ECO:0000313" key="6">
    <source>
        <dbReference type="EMBL" id="AXE23845.1"/>
    </source>
</evidence>
<dbReference type="OrthoDB" id="3787729at2"/>
<dbReference type="KEGG" id="sgz:C0216_10575"/>
<keyword evidence="3" id="KW-0418">Kinase</keyword>
<reference evidence="6 7" key="1">
    <citation type="submission" date="2018-01" db="EMBL/GenBank/DDBJ databases">
        <title>Draft genome Sequence of streptomyces globosus LZH-48.</title>
        <authorList>
            <person name="Ran K."/>
            <person name="Li Z."/>
            <person name="Wei S."/>
            <person name="Dong R."/>
        </authorList>
    </citation>
    <scope>NUCLEOTIDE SEQUENCE [LARGE SCALE GENOMIC DNA]</scope>
    <source>
        <strain evidence="6 7">LZH-48</strain>
    </source>
</reference>
<evidence type="ECO:0000256" key="4">
    <source>
        <dbReference type="ARBA" id="ARBA00022840"/>
    </source>
</evidence>
<sequence length="214" mass="21401">MSVIHKTTITPTKLELLAAWLPSQPWYAATGGAPDPVTAGGFRLDDPEGEVGIEFMVVADASAPDPVAYHVPMTYRGAPLEGAEGALIGTVEHGVLGTRWVYDAAHDPVAVGQVLALLRGEAQPWAQSIDGAPDPTVVVEGGPGAAEGLDAAAAAAATTAEGTEVRFAGGPAVLRIVRALRPGGPQGGAAGVVTGWTAPDGTALRGVFAALGGA</sequence>
<proteinExistence type="predicted"/>
<name>A0A344TYX4_9ACTN</name>
<accession>A0A344TYX4</accession>
<keyword evidence="1" id="KW-0808">Transferase</keyword>
<dbReference type="RefSeq" id="WP_114055024.1">
    <property type="nucleotide sequence ID" value="NZ_CP030862.1"/>
</dbReference>
<evidence type="ECO:0000256" key="3">
    <source>
        <dbReference type="ARBA" id="ARBA00022777"/>
    </source>
</evidence>
<evidence type="ECO:0000256" key="1">
    <source>
        <dbReference type="ARBA" id="ARBA00022679"/>
    </source>
</evidence>
<evidence type="ECO:0000313" key="7">
    <source>
        <dbReference type="Proteomes" id="UP000252004"/>
    </source>
</evidence>
<organism evidence="6 7">
    <name type="scientific">Streptomyces globosus</name>
    <dbReference type="NCBI Taxonomy" id="68209"/>
    <lineage>
        <taxon>Bacteria</taxon>
        <taxon>Bacillati</taxon>
        <taxon>Actinomycetota</taxon>
        <taxon>Actinomycetes</taxon>
        <taxon>Kitasatosporales</taxon>
        <taxon>Streptomycetaceae</taxon>
        <taxon>Streptomyces</taxon>
    </lineage>
</organism>
<dbReference type="Pfam" id="PF18085">
    <property type="entry name" value="Mak_N_cap"/>
    <property type="match status" value="1"/>
</dbReference>
<gene>
    <name evidence="6" type="ORF">C0216_10575</name>
</gene>
<dbReference type="GO" id="GO:0005524">
    <property type="term" value="F:ATP binding"/>
    <property type="evidence" value="ECO:0007669"/>
    <property type="project" value="UniProtKB-KW"/>
</dbReference>
<keyword evidence="7" id="KW-1185">Reference proteome</keyword>
<dbReference type="GO" id="GO:0016301">
    <property type="term" value="F:kinase activity"/>
    <property type="evidence" value="ECO:0007669"/>
    <property type="project" value="UniProtKB-KW"/>
</dbReference>
<keyword evidence="4" id="KW-0067">ATP-binding</keyword>
<feature type="domain" description="Maltokinase N-terminal cap" evidence="5">
    <location>
        <begin position="20"/>
        <end position="107"/>
    </location>
</feature>
<dbReference type="Proteomes" id="UP000252004">
    <property type="component" value="Chromosome"/>
</dbReference>
<dbReference type="InterPro" id="IPR040999">
    <property type="entry name" value="Mak_N_cap"/>
</dbReference>
<keyword evidence="2" id="KW-0547">Nucleotide-binding</keyword>
<dbReference type="AlphaFoldDB" id="A0A344TYX4"/>
<protein>
    <submittedName>
        <fullName evidence="6">1,4-alpha-glucan branching protein</fullName>
    </submittedName>
</protein>
<evidence type="ECO:0000256" key="2">
    <source>
        <dbReference type="ARBA" id="ARBA00022741"/>
    </source>
</evidence>
<evidence type="ECO:0000259" key="5">
    <source>
        <dbReference type="Pfam" id="PF18085"/>
    </source>
</evidence>